<accession>A0A7C9VFR1</accession>
<dbReference type="Proteomes" id="UP000481252">
    <property type="component" value="Unassembled WGS sequence"/>
</dbReference>
<organism evidence="2 3">
    <name type="scientific">Mesorhizobium zhangyense</name>
    <dbReference type="NCBI Taxonomy" id="1776730"/>
    <lineage>
        <taxon>Bacteria</taxon>
        <taxon>Pseudomonadati</taxon>
        <taxon>Pseudomonadota</taxon>
        <taxon>Alphaproteobacteria</taxon>
        <taxon>Hyphomicrobiales</taxon>
        <taxon>Phyllobacteriaceae</taxon>
        <taxon>Mesorhizobium</taxon>
    </lineage>
</organism>
<proteinExistence type="predicted"/>
<protein>
    <submittedName>
        <fullName evidence="2">Uncharacterized protein</fullName>
    </submittedName>
</protein>
<reference evidence="2 3" key="1">
    <citation type="submission" date="2020-02" db="EMBL/GenBank/DDBJ databases">
        <title>Genome sequence of the type strain CGMCC 1.15528 of Mesorhizobium zhangyense.</title>
        <authorList>
            <person name="Gao J."/>
            <person name="Sun J."/>
        </authorList>
    </citation>
    <scope>NUCLEOTIDE SEQUENCE [LARGE SCALE GENOMIC DNA]</scope>
    <source>
        <strain evidence="2 3">CGMCC 1.15528</strain>
    </source>
</reference>
<sequence>MTWLLSQFISSGLFAGALIVPQHAALAASPCNGVDTTLTAQRKSDYANLVAKSLDQNIIPSKVSIQGFMQSGTWTVVYAEVSVADPGYFFFDSSSGRPAFKDVWGGMADEGDGPEITKWAKKLGANNAIASCFADTVTE</sequence>
<dbReference type="AlphaFoldDB" id="A0A7C9VFR1"/>
<feature type="chain" id="PRO_5028849042" evidence="1">
    <location>
        <begin position="25"/>
        <end position="139"/>
    </location>
</feature>
<feature type="signal peptide" evidence="1">
    <location>
        <begin position="1"/>
        <end position="24"/>
    </location>
</feature>
<dbReference type="EMBL" id="JAAKZG010000024">
    <property type="protein sequence ID" value="NGN45047.1"/>
    <property type="molecule type" value="Genomic_DNA"/>
</dbReference>
<evidence type="ECO:0000256" key="1">
    <source>
        <dbReference type="SAM" id="SignalP"/>
    </source>
</evidence>
<keyword evidence="3" id="KW-1185">Reference proteome</keyword>
<gene>
    <name evidence="2" type="ORF">G6N74_28735</name>
</gene>
<evidence type="ECO:0000313" key="3">
    <source>
        <dbReference type="Proteomes" id="UP000481252"/>
    </source>
</evidence>
<dbReference type="RefSeq" id="WP_165121420.1">
    <property type="nucleotide sequence ID" value="NZ_JAAKZG010000024.1"/>
</dbReference>
<evidence type="ECO:0000313" key="2">
    <source>
        <dbReference type="EMBL" id="NGN45047.1"/>
    </source>
</evidence>
<keyword evidence="1" id="KW-0732">Signal</keyword>
<comment type="caution">
    <text evidence="2">The sequence shown here is derived from an EMBL/GenBank/DDBJ whole genome shotgun (WGS) entry which is preliminary data.</text>
</comment>
<name>A0A7C9VFR1_9HYPH</name>